<dbReference type="EMBL" id="CM017325">
    <property type="protein sequence ID" value="KAE8057394.1"/>
    <property type="molecule type" value="Genomic_DNA"/>
</dbReference>
<dbReference type="AlphaFoldDB" id="A0A5N6RBV7"/>
<keyword evidence="2" id="KW-1185">Reference proteome</keyword>
<sequence>MVVAVESVLQQPVPEALDADGMDMEIDLSNLGTVNTIKLGVPIKTPISANILEEALNGTVTVRPLPLGTSVSGKVEKQCAHFFGVTINEQQAEAGIVVRVASNAQSKFKVPSFSSGVLSLQFSMLKGCLCFCVIAIVMALPSPSTSGRLFLLFNSMSEATDTSSSKRAKKKSSYKVGSLVQAEFKNGGACPDLSLLEANKSPFRTLQREQSYSCLLNCDYFIHRSFPS</sequence>
<evidence type="ECO:0000313" key="1">
    <source>
        <dbReference type="EMBL" id="KAE8057394.1"/>
    </source>
</evidence>
<dbReference type="InterPro" id="IPR052812">
    <property type="entry name" value="Plant_DnaJ_domain"/>
</dbReference>
<evidence type="ECO:0008006" key="3">
    <source>
        <dbReference type="Google" id="ProtNLM"/>
    </source>
</evidence>
<dbReference type="PANTHER" id="PTHR44272:SF3">
    <property type="entry name" value="J DOMAIN-CONTAINING PROTEIN"/>
    <property type="match status" value="1"/>
</dbReference>
<dbReference type="Proteomes" id="UP000327013">
    <property type="component" value="Chromosome 5"/>
</dbReference>
<organism evidence="1 2">
    <name type="scientific">Carpinus fangiana</name>
    <dbReference type="NCBI Taxonomy" id="176857"/>
    <lineage>
        <taxon>Eukaryota</taxon>
        <taxon>Viridiplantae</taxon>
        <taxon>Streptophyta</taxon>
        <taxon>Embryophyta</taxon>
        <taxon>Tracheophyta</taxon>
        <taxon>Spermatophyta</taxon>
        <taxon>Magnoliopsida</taxon>
        <taxon>eudicotyledons</taxon>
        <taxon>Gunneridae</taxon>
        <taxon>Pentapetalae</taxon>
        <taxon>rosids</taxon>
        <taxon>fabids</taxon>
        <taxon>Fagales</taxon>
        <taxon>Betulaceae</taxon>
        <taxon>Carpinus</taxon>
    </lineage>
</organism>
<proteinExistence type="predicted"/>
<name>A0A5N6RBV7_9ROSI</name>
<protein>
    <recommendedName>
        <fullName evidence="3">S1 motif domain-containing protein</fullName>
    </recommendedName>
</protein>
<gene>
    <name evidence="1" type="ORF">FH972_014092</name>
</gene>
<accession>A0A5N6RBV7</accession>
<reference evidence="1 2" key="1">
    <citation type="submission" date="2019-06" db="EMBL/GenBank/DDBJ databases">
        <title>A chromosomal-level reference genome of Carpinus fangiana (Coryloideae, Betulaceae).</title>
        <authorList>
            <person name="Yang X."/>
            <person name="Wang Z."/>
            <person name="Zhang L."/>
            <person name="Hao G."/>
            <person name="Liu J."/>
            <person name="Yang Y."/>
        </authorList>
    </citation>
    <scope>NUCLEOTIDE SEQUENCE [LARGE SCALE GENOMIC DNA]</scope>
    <source>
        <strain evidence="1">Cfa_2016G</strain>
        <tissue evidence="1">Leaf</tissue>
    </source>
</reference>
<dbReference type="PANTHER" id="PTHR44272">
    <property type="entry name" value="DNAJ DOMAIN (PROKARYOTIC HEAT SHOCK PROTEIN)"/>
    <property type="match status" value="1"/>
</dbReference>
<dbReference type="OrthoDB" id="10250354at2759"/>
<evidence type="ECO:0000313" key="2">
    <source>
        <dbReference type="Proteomes" id="UP000327013"/>
    </source>
</evidence>